<sequence>MARRKAIVYELRALSETFPDPPMVSDIDMCGTSSALPVDHMQNATRMLRTFEMKQIRGEVQAHRTDTRAEKSAVIISRESLCKFLRSHGKIPRLIELFAREQTFGSLLLLQGMLSGYTSVLSGHRRCVLINMTADEVSRAGTSPDGFRVISGKHHKTAAFFGRAKIALSP</sequence>
<proteinExistence type="predicted"/>
<accession>A0A9W7W7V0</accession>
<protein>
    <submittedName>
        <fullName evidence="1">Uncharacterized protein</fullName>
    </submittedName>
</protein>
<keyword evidence="2" id="KW-1185">Reference proteome</keyword>
<dbReference type="AlphaFoldDB" id="A0A9W7W7V0"/>
<evidence type="ECO:0000313" key="2">
    <source>
        <dbReference type="Proteomes" id="UP001059041"/>
    </source>
</evidence>
<comment type="caution">
    <text evidence="1">The sequence shown here is derived from an EMBL/GenBank/DDBJ whole genome shotgun (WGS) entry which is preliminary data.</text>
</comment>
<organism evidence="1 2">
    <name type="scientific">Triplophysa rosa</name>
    <name type="common">Cave loach</name>
    <dbReference type="NCBI Taxonomy" id="992332"/>
    <lineage>
        <taxon>Eukaryota</taxon>
        <taxon>Metazoa</taxon>
        <taxon>Chordata</taxon>
        <taxon>Craniata</taxon>
        <taxon>Vertebrata</taxon>
        <taxon>Euteleostomi</taxon>
        <taxon>Actinopterygii</taxon>
        <taxon>Neopterygii</taxon>
        <taxon>Teleostei</taxon>
        <taxon>Ostariophysi</taxon>
        <taxon>Cypriniformes</taxon>
        <taxon>Nemacheilidae</taxon>
        <taxon>Triplophysa</taxon>
    </lineage>
</organism>
<name>A0A9W7W7V0_TRIRA</name>
<gene>
    <name evidence="1" type="ORF">IRJ41_020249</name>
</gene>
<dbReference type="EMBL" id="JAFHDT010000156">
    <property type="protein sequence ID" value="KAI7790352.1"/>
    <property type="molecule type" value="Genomic_DNA"/>
</dbReference>
<dbReference type="Proteomes" id="UP001059041">
    <property type="component" value="Unassembled WGS sequence"/>
</dbReference>
<evidence type="ECO:0000313" key="1">
    <source>
        <dbReference type="EMBL" id="KAI7790352.1"/>
    </source>
</evidence>
<reference evidence="1" key="1">
    <citation type="submission" date="2021-02" db="EMBL/GenBank/DDBJ databases">
        <title>Comparative genomics reveals that relaxation of natural selection precedes convergent phenotypic evolution of cavefish.</title>
        <authorList>
            <person name="Peng Z."/>
        </authorList>
    </citation>
    <scope>NUCLEOTIDE SEQUENCE</scope>
    <source>
        <tissue evidence="1">Muscle</tissue>
    </source>
</reference>